<dbReference type="SUPFAM" id="SSF53098">
    <property type="entry name" value="Ribonuclease H-like"/>
    <property type="match status" value="1"/>
</dbReference>
<evidence type="ECO:0000313" key="2">
    <source>
        <dbReference type="Proteomes" id="UP000007089"/>
    </source>
</evidence>
<accession>B8J8Z2</accession>
<dbReference type="GO" id="GO:0003676">
    <property type="term" value="F:nucleic acid binding"/>
    <property type="evidence" value="ECO:0007669"/>
    <property type="project" value="InterPro"/>
</dbReference>
<proteinExistence type="predicted"/>
<evidence type="ECO:0008006" key="3">
    <source>
        <dbReference type="Google" id="ProtNLM"/>
    </source>
</evidence>
<gene>
    <name evidence="1" type="ordered locus">A2cp1_0231</name>
</gene>
<dbReference type="Proteomes" id="UP000007089">
    <property type="component" value="Chromosome"/>
</dbReference>
<dbReference type="EMBL" id="CP001359">
    <property type="protein sequence ID" value="ACL63590.1"/>
    <property type="molecule type" value="Genomic_DNA"/>
</dbReference>
<dbReference type="Gene3D" id="3.30.420.10">
    <property type="entry name" value="Ribonuclease H-like superfamily/Ribonuclease H"/>
    <property type="match status" value="1"/>
</dbReference>
<dbReference type="InterPro" id="IPR036397">
    <property type="entry name" value="RNaseH_sf"/>
</dbReference>
<dbReference type="InterPro" id="IPR012337">
    <property type="entry name" value="RNaseH-like_sf"/>
</dbReference>
<evidence type="ECO:0000313" key="1">
    <source>
        <dbReference type="EMBL" id="ACL63590.1"/>
    </source>
</evidence>
<keyword evidence="2" id="KW-1185">Reference proteome</keyword>
<dbReference type="KEGG" id="acp:A2cp1_0231"/>
<sequence>MSAYVVDVEADGPIPGKYSMVSFGAVRVEPGLSRTFRGEVRPISDLWLPEALAISAVTREQHLRFGEPGEVMAAFERWIQETTKGKPVLFSDNLSFDWQWMNWYFHTYLGRNPFGWSGRRIGDLYCGMVKDGHAQWKHLRPTAHDHDPVNDAKANAGVLLQLVHMGLKLNLK</sequence>
<protein>
    <recommendedName>
        <fullName evidence="3">Exonuclease</fullName>
    </recommendedName>
</protein>
<dbReference type="RefSeq" id="WP_012631653.1">
    <property type="nucleotide sequence ID" value="NC_011891.1"/>
</dbReference>
<dbReference type="HOGENOM" id="CLU_096449_1_0_7"/>
<organism evidence="1 2">
    <name type="scientific">Anaeromyxobacter dehalogenans (strain ATCC BAA-258 / DSM 21875 / 2CP-1)</name>
    <dbReference type="NCBI Taxonomy" id="455488"/>
    <lineage>
        <taxon>Bacteria</taxon>
        <taxon>Pseudomonadati</taxon>
        <taxon>Myxococcota</taxon>
        <taxon>Myxococcia</taxon>
        <taxon>Myxococcales</taxon>
        <taxon>Cystobacterineae</taxon>
        <taxon>Anaeromyxobacteraceae</taxon>
        <taxon>Anaeromyxobacter</taxon>
    </lineage>
</organism>
<name>B8J8Z2_ANAD2</name>
<reference evidence="1" key="1">
    <citation type="submission" date="2009-01" db="EMBL/GenBank/DDBJ databases">
        <title>Complete sequence of Anaeromyxobacter dehalogenans 2CP-1.</title>
        <authorList>
            <consortium name="US DOE Joint Genome Institute"/>
            <person name="Lucas S."/>
            <person name="Copeland A."/>
            <person name="Lapidus A."/>
            <person name="Glavina del Rio T."/>
            <person name="Dalin E."/>
            <person name="Tice H."/>
            <person name="Bruce D."/>
            <person name="Goodwin L."/>
            <person name="Pitluck S."/>
            <person name="Saunders E."/>
            <person name="Brettin T."/>
            <person name="Detter J.C."/>
            <person name="Han C."/>
            <person name="Larimer F."/>
            <person name="Land M."/>
            <person name="Hauser L."/>
            <person name="Kyrpides N."/>
            <person name="Ovchinnikova G."/>
            <person name="Beliaev A.S."/>
            <person name="Richardson P."/>
        </authorList>
    </citation>
    <scope>NUCLEOTIDE SEQUENCE</scope>
    <source>
        <strain evidence="1">2CP-1</strain>
    </source>
</reference>
<dbReference type="AlphaFoldDB" id="B8J8Z2"/>